<accession>A0A3P3R6G2</accession>
<reference evidence="4 5" key="1">
    <citation type="submission" date="2018-11" db="EMBL/GenBank/DDBJ databases">
        <title>Taxonoimc description of Halomarina strain SPP-AMP-1.</title>
        <authorList>
            <person name="Pal Y."/>
            <person name="Srinivasana K."/>
            <person name="Verma A."/>
            <person name="Kumar P."/>
        </authorList>
    </citation>
    <scope>NUCLEOTIDE SEQUENCE [LARGE SCALE GENOMIC DNA]</scope>
    <source>
        <strain evidence="4 5">SPP-AMP-1</strain>
    </source>
</reference>
<organism evidence="4 5">
    <name type="scientific">Halocatena pleomorpha</name>
    <dbReference type="NCBI Taxonomy" id="1785090"/>
    <lineage>
        <taxon>Archaea</taxon>
        <taxon>Methanobacteriati</taxon>
        <taxon>Methanobacteriota</taxon>
        <taxon>Stenosarchaea group</taxon>
        <taxon>Halobacteria</taxon>
        <taxon>Halobacteriales</taxon>
        <taxon>Natronomonadaceae</taxon>
        <taxon>Halocatena</taxon>
    </lineage>
</organism>
<keyword evidence="1" id="KW-0805">Transcription regulation</keyword>
<evidence type="ECO:0000313" key="5">
    <source>
        <dbReference type="Proteomes" id="UP000282322"/>
    </source>
</evidence>
<name>A0A3P3R6G2_9EURY</name>
<keyword evidence="5" id="KW-1185">Reference proteome</keyword>
<dbReference type="PANTHER" id="PTHR34236">
    <property type="entry name" value="DIMETHYL SULFOXIDE REDUCTASE TRANSCRIPTIONAL ACTIVATOR"/>
    <property type="match status" value="1"/>
</dbReference>
<gene>
    <name evidence="4" type="ORF">EIK79_14595</name>
</gene>
<comment type="caution">
    <text evidence="4">The sequence shown here is derived from an EMBL/GenBank/DDBJ whole genome shotgun (WGS) entry which is preliminary data.</text>
</comment>
<evidence type="ECO:0000256" key="2">
    <source>
        <dbReference type="ARBA" id="ARBA00023163"/>
    </source>
</evidence>
<dbReference type="Pfam" id="PF04967">
    <property type="entry name" value="HTH_10"/>
    <property type="match status" value="1"/>
</dbReference>
<protein>
    <submittedName>
        <fullName evidence="4">Helix-turn-helix domain-containing protein</fullName>
    </submittedName>
</protein>
<dbReference type="InterPro" id="IPR007050">
    <property type="entry name" value="HTH_bacterioopsin"/>
</dbReference>
<dbReference type="AlphaFoldDB" id="A0A3P3R6G2"/>
<evidence type="ECO:0000313" key="4">
    <source>
        <dbReference type="EMBL" id="RRJ28974.1"/>
    </source>
</evidence>
<proteinExistence type="predicted"/>
<evidence type="ECO:0000256" key="1">
    <source>
        <dbReference type="ARBA" id="ARBA00023015"/>
    </source>
</evidence>
<dbReference type="OrthoDB" id="168808at2157"/>
<sequence>MEGVGETIDDVRSIELDNAFYVEDGTWIESLTIGSDSQFDIEAVVDRLSGVRLFHHRVVPTGPTSAGIERVTIVANESYPFILGLILRQKAIPNRITYRDKQFRVVATVRDWEQFRSMADDIDHKLGKFDLQQVTEIENVGEPLDSGRLSETLVTKLTTEQIEILETAYNMGYFEVPRQADGTKVADQLGISQSNFSERLRTAENRLFELLFGANAYHSEYTE</sequence>
<feature type="domain" description="HTH bat-type" evidence="3">
    <location>
        <begin position="157"/>
        <end position="209"/>
    </location>
</feature>
<evidence type="ECO:0000259" key="3">
    <source>
        <dbReference type="Pfam" id="PF04967"/>
    </source>
</evidence>
<keyword evidence="2" id="KW-0804">Transcription</keyword>
<dbReference type="EMBL" id="RRCH01000031">
    <property type="protein sequence ID" value="RRJ28974.1"/>
    <property type="molecule type" value="Genomic_DNA"/>
</dbReference>
<dbReference type="PANTHER" id="PTHR34236:SF1">
    <property type="entry name" value="DIMETHYL SULFOXIDE REDUCTASE TRANSCRIPTIONAL ACTIVATOR"/>
    <property type="match status" value="1"/>
</dbReference>
<dbReference type="Proteomes" id="UP000282322">
    <property type="component" value="Unassembled WGS sequence"/>
</dbReference>